<feature type="transmembrane region" description="Helical" evidence="1">
    <location>
        <begin position="74"/>
        <end position="99"/>
    </location>
</feature>
<keyword evidence="1" id="KW-1133">Transmembrane helix</keyword>
<organism evidence="2 3">
    <name type="scientific">Mesorhabditis belari</name>
    <dbReference type="NCBI Taxonomy" id="2138241"/>
    <lineage>
        <taxon>Eukaryota</taxon>
        <taxon>Metazoa</taxon>
        <taxon>Ecdysozoa</taxon>
        <taxon>Nematoda</taxon>
        <taxon>Chromadorea</taxon>
        <taxon>Rhabditida</taxon>
        <taxon>Rhabditina</taxon>
        <taxon>Rhabditomorpha</taxon>
        <taxon>Rhabditoidea</taxon>
        <taxon>Rhabditidae</taxon>
        <taxon>Mesorhabditinae</taxon>
        <taxon>Mesorhabditis</taxon>
    </lineage>
</organism>
<keyword evidence="2" id="KW-1185">Reference proteome</keyword>
<evidence type="ECO:0000313" key="3">
    <source>
        <dbReference type="WBParaSite" id="MBELARI_LOCUS19370"/>
    </source>
</evidence>
<accession>A0AAF3EYU6</accession>
<keyword evidence="1" id="KW-0812">Transmembrane</keyword>
<evidence type="ECO:0000256" key="1">
    <source>
        <dbReference type="SAM" id="Phobius"/>
    </source>
</evidence>
<keyword evidence="1" id="KW-0472">Membrane</keyword>
<dbReference type="WBParaSite" id="MBELARI_LOCUS19370">
    <property type="protein sequence ID" value="MBELARI_LOCUS19370"/>
    <property type="gene ID" value="MBELARI_LOCUS19370"/>
</dbReference>
<protein>
    <submittedName>
        <fullName evidence="3">Uncharacterized protein</fullName>
    </submittedName>
</protein>
<reference evidence="3" key="1">
    <citation type="submission" date="2024-02" db="UniProtKB">
        <authorList>
            <consortium name="WormBaseParasite"/>
        </authorList>
    </citation>
    <scope>IDENTIFICATION</scope>
</reference>
<feature type="transmembrane region" description="Helical" evidence="1">
    <location>
        <begin position="35"/>
        <end position="62"/>
    </location>
</feature>
<name>A0AAF3EYU6_9BILA</name>
<proteinExistence type="predicted"/>
<feature type="transmembrane region" description="Helical" evidence="1">
    <location>
        <begin position="105"/>
        <end position="127"/>
    </location>
</feature>
<dbReference type="AlphaFoldDB" id="A0AAF3EYU6"/>
<evidence type="ECO:0000313" key="2">
    <source>
        <dbReference type="Proteomes" id="UP000887575"/>
    </source>
</evidence>
<dbReference type="Proteomes" id="UP000887575">
    <property type="component" value="Unassembled WGS sequence"/>
</dbReference>
<sequence>MNGLLTSIIFFITLYSILKNSFNSNRHYQLVQLNILISAQLCDILIAVGEPVVCVPHLTILLLTPLQGPMPVGLAFMSLAAFVTIVLPYTLMIIIIARFPLPETIGGIAPAIAALHSLVNSCIILVTTRFNRRMFQRFKTQVTKQLRQT</sequence>